<evidence type="ECO:0000256" key="2">
    <source>
        <dbReference type="ARBA" id="ARBA00022801"/>
    </source>
</evidence>
<dbReference type="Proteomes" id="UP000007519">
    <property type="component" value="Chromosome"/>
</dbReference>
<dbReference type="STRING" id="984262.SGRA_2990"/>
<evidence type="ECO:0000313" key="8">
    <source>
        <dbReference type="EMBL" id="AFC25718.1"/>
    </source>
</evidence>
<dbReference type="PANTHER" id="PTHR48010:SF58">
    <property type="entry name" value="RECEPTOR PROTEIN KINASE-LIKE PROTEIN ZAR1"/>
    <property type="match status" value="1"/>
</dbReference>
<organism evidence="8 9">
    <name type="scientific">Saprospira grandis (strain Lewin)</name>
    <dbReference type="NCBI Taxonomy" id="984262"/>
    <lineage>
        <taxon>Bacteria</taxon>
        <taxon>Pseudomonadati</taxon>
        <taxon>Bacteroidota</taxon>
        <taxon>Saprospiria</taxon>
        <taxon>Saprospirales</taxon>
        <taxon>Saprospiraceae</taxon>
        <taxon>Saprospira</taxon>
    </lineage>
</organism>
<feature type="domain" description="Secretion system C-terminal sorting" evidence="7">
    <location>
        <begin position="1090"/>
        <end position="1155"/>
    </location>
</feature>
<dbReference type="InterPro" id="IPR015500">
    <property type="entry name" value="Peptidase_S8_subtilisin-rel"/>
</dbReference>
<dbReference type="Gene3D" id="3.40.50.200">
    <property type="entry name" value="Peptidase S8/S53 domain"/>
    <property type="match status" value="1"/>
</dbReference>
<dbReference type="SUPFAM" id="SSF52058">
    <property type="entry name" value="L domain-like"/>
    <property type="match status" value="1"/>
</dbReference>
<keyword evidence="2 4" id="KW-0378">Hydrolase</keyword>
<evidence type="ECO:0000256" key="1">
    <source>
        <dbReference type="ARBA" id="ARBA00022670"/>
    </source>
</evidence>
<feature type="signal peptide" evidence="5">
    <location>
        <begin position="1"/>
        <end position="21"/>
    </location>
</feature>
<dbReference type="eggNOG" id="COG4886">
    <property type="taxonomic scope" value="Bacteria"/>
</dbReference>
<keyword evidence="5" id="KW-0732">Signal</keyword>
<dbReference type="Pfam" id="PF00082">
    <property type="entry name" value="Peptidase_S8"/>
    <property type="match status" value="1"/>
</dbReference>
<dbReference type="GO" id="GO:0006508">
    <property type="term" value="P:proteolysis"/>
    <property type="evidence" value="ECO:0007669"/>
    <property type="project" value="UniProtKB-KW"/>
</dbReference>
<keyword evidence="3 4" id="KW-0720">Serine protease</keyword>
<dbReference type="InterPro" id="IPR036852">
    <property type="entry name" value="Peptidase_S8/S53_dom_sf"/>
</dbReference>
<evidence type="ECO:0000313" key="9">
    <source>
        <dbReference type="Proteomes" id="UP000007519"/>
    </source>
</evidence>
<dbReference type="InterPro" id="IPR050994">
    <property type="entry name" value="At_inactive_RLKs"/>
</dbReference>
<accession>H6LAX5</accession>
<dbReference type="Pfam" id="PF18962">
    <property type="entry name" value="Por_Secre_tail"/>
    <property type="match status" value="1"/>
</dbReference>
<dbReference type="KEGG" id="sgn:SGRA_2990"/>
<protein>
    <submittedName>
        <fullName evidence="8">Secreted serine protease</fullName>
    </submittedName>
</protein>
<dbReference type="RefSeq" id="WP_015693319.1">
    <property type="nucleotide sequence ID" value="NC_016940.1"/>
</dbReference>
<dbReference type="EMBL" id="CP002831">
    <property type="protein sequence ID" value="AFC25718.1"/>
    <property type="molecule type" value="Genomic_DNA"/>
</dbReference>
<evidence type="ECO:0000256" key="3">
    <source>
        <dbReference type="ARBA" id="ARBA00022825"/>
    </source>
</evidence>
<reference evidence="8 9" key="1">
    <citation type="journal article" date="2012" name="Stand. Genomic Sci.">
        <title>Complete genome sequencing and analysis of Saprospira grandis str. Lewin, a predatory marine bacterium.</title>
        <authorList>
            <person name="Saw J.H."/>
            <person name="Yuryev A."/>
            <person name="Kanbe M."/>
            <person name="Hou S."/>
            <person name="Young A.G."/>
            <person name="Aizawa S."/>
            <person name="Alam M."/>
        </authorList>
    </citation>
    <scope>NUCLEOTIDE SEQUENCE [LARGE SCALE GENOMIC DNA]</scope>
    <source>
        <strain evidence="8 9">Lewin</strain>
    </source>
</reference>
<dbReference type="PROSITE" id="PS51892">
    <property type="entry name" value="SUBTILASE"/>
    <property type="match status" value="1"/>
</dbReference>
<keyword evidence="9" id="KW-1185">Reference proteome</keyword>
<dbReference type="PRINTS" id="PR00723">
    <property type="entry name" value="SUBTILISIN"/>
</dbReference>
<dbReference type="GO" id="GO:0004252">
    <property type="term" value="F:serine-type endopeptidase activity"/>
    <property type="evidence" value="ECO:0007669"/>
    <property type="project" value="UniProtKB-UniRule"/>
</dbReference>
<dbReference type="InterPro" id="IPR032675">
    <property type="entry name" value="LRR_dom_sf"/>
</dbReference>
<feature type="domain" description="Peptidase S8/S53" evidence="6">
    <location>
        <begin position="751"/>
        <end position="1035"/>
    </location>
</feature>
<proteinExistence type="inferred from homology"/>
<keyword evidence="1 4" id="KW-0645">Protease</keyword>
<feature type="chain" id="PRO_5003604896" evidence="5">
    <location>
        <begin position="22"/>
        <end position="1157"/>
    </location>
</feature>
<dbReference type="HOGENOM" id="CLU_275689_0_0_10"/>
<dbReference type="PANTHER" id="PTHR48010">
    <property type="entry name" value="OS05G0588300 PROTEIN"/>
    <property type="match status" value="1"/>
</dbReference>
<dbReference type="Gene3D" id="3.80.10.10">
    <property type="entry name" value="Ribonuclease Inhibitor"/>
    <property type="match status" value="2"/>
</dbReference>
<feature type="active site" description="Charge relay system" evidence="4">
    <location>
        <position position="757"/>
    </location>
</feature>
<dbReference type="NCBIfam" id="TIGR04183">
    <property type="entry name" value="Por_Secre_tail"/>
    <property type="match status" value="1"/>
</dbReference>
<dbReference type="AlphaFoldDB" id="H6LAX5"/>
<dbReference type="InterPro" id="IPR000209">
    <property type="entry name" value="Peptidase_S8/S53_dom"/>
</dbReference>
<name>H6LAX5_SAPGL</name>
<dbReference type="eggNOG" id="COG1404">
    <property type="taxonomic scope" value="Bacteria"/>
</dbReference>
<dbReference type="SUPFAM" id="SSF52743">
    <property type="entry name" value="Subtilisin-like"/>
    <property type="match status" value="1"/>
</dbReference>
<feature type="active site" description="Charge relay system" evidence="4">
    <location>
        <position position="996"/>
    </location>
</feature>
<evidence type="ECO:0000256" key="4">
    <source>
        <dbReference type="PROSITE-ProRule" id="PRU01240"/>
    </source>
</evidence>
<evidence type="ECO:0000256" key="5">
    <source>
        <dbReference type="SAM" id="SignalP"/>
    </source>
</evidence>
<gene>
    <name evidence="8" type="ordered locus">SGRA_2990</name>
</gene>
<dbReference type="InterPro" id="IPR026444">
    <property type="entry name" value="Secre_tail"/>
</dbReference>
<dbReference type="OrthoDB" id="944909at2"/>
<feature type="active site" description="Charge relay system" evidence="4">
    <location>
        <position position="812"/>
    </location>
</feature>
<evidence type="ECO:0000259" key="6">
    <source>
        <dbReference type="Pfam" id="PF00082"/>
    </source>
</evidence>
<sequence>MLKSPYPFILLFMFLPFFGQAQISATDSLELVEFAQKFGGLDAQNVPIANSWNSPTNLASTEVWTPSNPASNWYGVDTDAAGNVIRIDLSGLPLSMPLTSYSLADFFFLEEIYLDSCGLLGSFPTAMFQGGQQALRVVDISNNMLSYDSSFYSVNFSGQSGLEELYCHNTFVTPSALFSFYPAASQNLKILDISGNGFEGQLDMASAMSSLEVLKAKDNAFTGIINTSNATALDLLDISNNAMTTSAHIEELLENCPLSRLEASSAMNVALGTTYPFPDPTPNFVPYDLHLDLSHNNFDGTANLDKLIDQATAIYINLSHNELDSVYPLQNGVNHLEYLDLSHNTILCRLDNNFLDKYREIEELRLNNNFFYGQLSSFPDNTAEFMEVLDLSGNPGLFGIFPLEDFLTAQDLNAPLQTLDISNCNFRKLQSTSGNARNFSNLKRIGIDGNRFHFDDFFTLVRAVNAPQFTVYNNLPAGTTGPVSHYIPPYWNSGAGAGLPFDTLAAFTYGVGIDSAGVGGVRRRGIGKYVSLPTNVGFDPDLVNTVRWFRMKGVTVESLGGLASDGTPQGFDNTIFPVTATDTGFLAGPDIDHPNILRVGPLDSAAHSVWKYFAEVRHDSFPLKSFVSRPKRLIVGNCFDSLGAPINCQQMLVQFQDTVSAETKLALREELGVSLIDSCVCGSIELWEISDTSNQALVENVGLGTRNTASTTRGQAELLSADPNYQLLGPGGNGSAAAPNFAPSHPNNNPVLIGMIDAGIDYNNSSLQERIWVNTEDNDNNGIDDDGDCEIDNGWGWNYLDRNGNVYDDHGHGTAVASVLGGFSSPNILPNSSSNDDIAIVPYKYTDGTGAGSVFEAACALRQASDYADVLPSGDTARIRVVNASWGYYGEPCILLENTIKYAGSKEHLLLVTSAGNDGYNTANQKHWPSNSPWQEDPQESFNDNVLAVASLNPNNPDFLASYSNYGAMHIDLAADGQLDAFVPGQTTMQSQSGTSFAAPQVARAAAQLFDEFPDASACAVRNALLLAATKLQSDDSLKLSSGGRLHYQDARQILYNTIDRQTCSDNYVLSQERIYDSAQEEERLLWLSPNPSQGQIRLQSLNGPLRLRILSLDGKVWQQLELQTSQTLDLSALPAGMYLIESRQNDRLQVQKWIKQ</sequence>
<comment type="similarity">
    <text evidence="4">Belongs to the peptidase S8 family.</text>
</comment>
<evidence type="ECO:0000259" key="7">
    <source>
        <dbReference type="Pfam" id="PF18962"/>
    </source>
</evidence>